<comment type="caution">
    <text evidence="2">The sequence shown here is derived from an EMBL/GenBank/DDBJ whole genome shotgun (WGS) entry which is preliminary data.</text>
</comment>
<dbReference type="EMBL" id="CAUYUJ010009236">
    <property type="protein sequence ID" value="CAK0826211.1"/>
    <property type="molecule type" value="Genomic_DNA"/>
</dbReference>
<evidence type="ECO:0000313" key="3">
    <source>
        <dbReference type="Proteomes" id="UP001189429"/>
    </source>
</evidence>
<evidence type="ECO:0000256" key="1">
    <source>
        <dbReference type="SAM" id="MobiDB-lite"/>
    </source>
</evidence>
<feature type="compositionally biased region" description="Low complexity" evidence="1">
    <location>
        <begin position="42"/>
        <end position="64"/>
    </location>
</feature>
<proteinExistence type="predicted"/>
<organism evidence="2 3">
    <name type="scientific">Prorocentrum cordatum</name>
    <dbReference type="NCBI Taxonomy" id="2364126"/>
    <lineage>
        <taxon>Eukaryota</taxon>
        <taxon>Sar</taxon>
        <taxon>Alveolata</taxon>
        <taxon>Dinophyceae</taxon>
        <taxon>Prorocentrales</taxon>
        <taxon>Prorocentraceae</taxon>
        <taxon>Prorocentrum</taxon>
    </lineage>
</organism>
<protein>
    <submittedName>
        <fullName evidence="2">Uncharacterized protein</fullName>
    </submittedName>
</protein>
<reference evidence="2" key="1">
    <citation type="submission" date="2023-10" db="EMBL/GenBank/DDBJ databases">
        <authorList>
            <person name="Chen Y."/>
            <person name="Shah S."/>
            <person name="Dougan E. K."/>
            <person name="Thang M."/>
            <person name="Chan C."/>
        </authorList>
    </citation>
    <scope>NUCLEOTIDE SEQUENCE [LARGE SCALE GENOMIC DNA]</scope>
</reference>
<dbReference type="Proteomes" id="UP001189429">
    <property type="component" value="Unassembled WGS sequence"/>
</dbReference>
<accession>A0ABN9S3M2</accession>
<keyword evidence="3" id="KW-1185">Reference proteome</keyword>
<evidence type="ECO:0000313" key="2">
    <source>
        <dbReference type="EMBL" id="CAK0826211.1"/>
    </source>
</evidence>
<name>A0ABN9S3M2_9DINO</name>
<feature type="region of interest" description="Disordered" evidence="1">
    <location>
        <begin position="30"/>
        <end position="88"/>
    </location>
</feature>
<gene>
    <name evidence="2" type="ORF">PCOR1329_LOCUS26144</name>
</gene>
<sequence length="120" mass="12684">MVSEAPMSCHRTFPVSVVIREKVPSFDGSHFVTAGEPMPEETATASTRSSVRSSRRGTCAPSGPRWRRSRPERRCSGSGGAGASDDHECLLLDGGRTRLASARGAAVGRVRAFVRAGGVL</sequence>